<dbReference type="Proteomes" id="UP000828390">
    <property type="component" value="Unassembled WGS sequence"/>
</dbReference>
<accession>A0A9D4IY88</accession>
<evidence type="ECO:0000313" key="2">
    <source>
        <dbReference type="EMBL" id="KAH3792741.1"/>
    </source>
</evidence>
<keyword evidence="3" id="KW-1185">Reference proteome</keyword>
<organism evidence="2 3">
    <name type="scientific">Dreissena polymorpha</name>
    <name type="common">Zebra mussel</name>
    <name type="synonym">Mytilus polymorpha</name>
    <dbReference type="NCBI Taxonomy" id="45954"/>
    <lineage>
        <taxon>Eukaryota</taxon>
        <taxon>Metazoa</taxon>
        <taxon>Spiralia</taxon>
        <taxon>Lophotrochozoa</taxon>
        <taxon>Mollusca</taxon>
        <taxon>Bivalvia</taxon>
        <taxon>Autobranchia</taxon>
        <taxon>Heteroconchia</taxon>
        <taxon>Euheterodonta</taxon>
        <taxon>Imparidentia</taxon>
        <taxon>Neoheterodontei</taxon>
        <taxon>Myida</taxon>
        <taxon>Dreissenoidea</taxon>
        <taxon>Dreissenidae</taxon>
        <taxon>Dreissena</taxon>
    </lineage>
</organism>
<comment type="caution">
    <text evidence="2">The sequence shown here is derived from an EMBL/GenBank/DDBJ whole genome shotgun (WGS) entry which is preliminary data.</text>
</comment>
<evidence type="ECO:0000256" key="1">
    <source>
        <dbReference type="SAM" id="MobiDB-lite"/>
    </source>
</evidence>
<proteinExistence type="predicted"/>
<dbReference type="EMBL" id="JAIWYP010000007">
    <property type="protein sequence ID" value="KAH3792741.1"/>
    <property type="molecule type" value="Genomic_DNA"/>
</dbReference>
<dbReference type="AlphaFoldDB" id="A0A9D4IY88"/>
<gene>
    <name evidence="2" type="ORF">DPMN_146240</name>
</gene>
<name>A0A9D4IY88_DREPO</name>
<evidence type="ECO:0000313" key="3">
    <source>
        <dbReference type="Proteomes" id="UP000828390"/>
    </source>
</evidence>
<reference evidence="2" key="2">
    <citation type="submission" date="2020-11" db="EMBL/GenBank/DDBJ databases">
        <authorList>
            <person name="McCartney M.A."/>
            <person name="Auch B."/>
            <person name="Kono T."/>
            <person name="Mallez S."/>
            <person name="Becker A."/>
            <person name="Gohl D.M."/>
            <person name="Silverstein K.A.T."/>
            <person name="Koren S."/>
            <person name="Bechman K.B."/>
            <person name="Herman A."/>
            <person name="Abrahante J.E."/>
            <person name="Garbe J."/>
        </authorList>
    </citation>
    <scope>NUCLEOTIDE SEQUENCE</scope>
    <source>
        <strain evidence="2">Duluth1</strain>
        <tissue evidence="2">Whole animal</tissue>
    </source>
</reference>
<feature type="region of interest" description="Disordered" evidence="1">
    <location>
        <begin position="40"/>
        <end position="69"/>
    </location>
</feature>
<feature type="compositionally biased region" description="Gly residues" evidence="1">
    <location>
        <begin position="55"/>
        <end position="69"/>
    </location>
</feature>
<reference evidence="2" key="1">
    <citation type="journal article" date="2019" name="bioRxiv">
        <title>The Genome of the Zebra Mussel, Dreissena polymorpha: A Resource for Invasive Species Research.</title>
        <authorList>
            <person name="McCartney M.A."/>
            <person name="Auch B."/>
            <person name="Kono T."/>
            <person name="Mallez S."/>
            <person name="Zhang Y."/>
            <person name="Obille A."/>
            <person name="Becker A."/>
            <person name="Abrahante J.E."/>
            <person name="Garbe J."/>
            <person name="Badalamenti J.P."/>
            <person name="Herman A."/>
            <person name="Mangelson H."/>
            <person name="Liachko I."/>
            <person name="Sullivan S."/>
            <person name="Sone E.D."/>
            <person name="Koren S."/>
            <person name="Silverstein K.A.T."/>
            <person name="Beckman K.B."/>
            <person name="Gohl D.M."/>
        </authorList>
    </citation>
    <scope>NUCLEOTIDE SEQUENCE</scope>
    <source>
        <strain evidence="2">Duluth1</strain>
        <tissue evidence="2">Whole animal</tissue>
    </source>
</reference>
<protein>
    <submittedName>
        <fullName evidence="2">Uncharacterized protein</fullName>
    </submittedName>
</protein>
<sequence length="69" mass="7256">MHLAHFSQSEEALFILCLFDIATESAQYPLLPAVLCGWGTGGGEEGRRPRRGSRRGPGGAGGDQCRPGG</sequence>